<protein>
    <submittedName>
        <fullName evidence="2">Uncharacterized protein</fullName>
    </submittedName>
</protein>
<dbReference type="KEGG" id="obg:Verru16b_02975"/>
<dbReference type="InterPro" id="IPR017853">
    <property type="entry name" value="GH"/>
</dbReference>
<gene>
    <name evidence="2" type="ORF">Verru16b_02975</name>
</gene>
<sequence length="721" mass="79674">MMLRLSVKDWKTKYLPEDLRESYTHSRKLGVAFGDLMDAWEVDNEPDLGFVPELPERYAAFLKTYWLGLKEGIKEAKAKPETGNLKPEFSSQDSDLHAPATSGFRSQVSGFSNVPLVLMGSLGLPPGPWLERFAANDGFAYTDGYNYHYYGYADDFTGVYRQHETAVRQLSEERIRLLVSAPSTQQPATNTLRKKHLSVFLTEIGYGMLNKKARNTKEGRLRQWRWFRSVGTQISKLNIEGPMAFYLLPFLEYDQNEYGLTVAPGSAVASNKVQVTSDKLGQSDAPAQGDLPRKSAGGIEYAVEDFGVNSAEAWMEKIGSAQGGNEYTPALAWWMAAPRSAALGVRSDAMSGLYTGNRRTSQEWAVNAPTPSPVVIDFLPGKGLQPVKRYNGHFVVGITAEAEPGAAISSPPPTVKPAAMPSRPERSEESMVQIRMQSGNLFEVYPTRLVTPAWQHYLEPHDNFTAAFYCRGELPWRLAENKPASLVFVLYPRQLPLTLEIRRPQVLKLGTALEAQDGAVTGGARRYGQGQLVLYNYSDKQVTGRLEPSPANAAQAPGLKLDLANEKITLAPLERRVVEMTLIVQAMGYERYSAEVVFTPDDAAIPPARIVTDFIPDIGGMKSSQIASLLPPALSAQVDANLAFIASRPRVPEEERGMLAFSNRILAPEGAKVENTPDGLRITFAAMPEGSVKKREIEIPWPEGLEFGSGRFLSLEYRLVE</sequence>
<evidence type="ECO:0000313" key="2">
    <source>
        <dbReference type="EMBL" id="AOS45884.1"/>
    </source>
</evidence>
<name>A0A1D8AYE4_9BACT</name>
<keyword evidence="3" id="KW-1185">Reference proteome</keyword>
<dbReference type="Gene3D" id="3.20.20.80">
    <property type="entry name" value="Glycosidases"/>
    <property type="match status" value="1"/>
</dbReference>
<evidence type="ECO:0000313" key="3">
    <source>
        <dbReference type="Proteomes" id="UP000095228"/>
    </source>
</evidence>
<feature type="region of interest" description="Disordered" evidence="1">
    <location>
        <begin position="405"/>
        <end position="424"/>
    </location>
</feature>
<dbReference type="EMBL" id="CP016094">
    <property type="protein sequence ID" value="AOS45884.1"/>
    <property type="molecule type" value="Genomic_DNA"/>
</dbReference>
<accession>A0A1D8AYE4</accession>
<dbReference type="Proteomes" id="UP000095228">
    <property type="component" value="Chromosome"/>
</dbReference>
<evidence type="ECO:0000256" key="1">
    <source>
        <dbReference type="SAM" id="MobiDB-lite"/>
    </source>
</evidence>
<dbReference type="SUPFAM" id="SSF51445">
    <property type="entry name" value="(Trans)glycosidases"/>
    <property type="match status" value="1"/>
</dbReference>
<dbReference type="STRING" id="1838286.Verru16b_02975"/>
<reference evidence="2 3" key="1">
    <citation type="submission" date="2016-06" db="EMBL/GenBank/DDBJ databases">
        <title>Three novel species with peptidoglycan cell walls form the new genus Lacunisphaera gen. nov. in the family Opitutaceae of the verrucomicrobial subdivision 4.</title>
        <authorList>
            <person name="Rast P."/>
            <person name="Gloeckner I."/>
            <person name="Jogler M."/>
            <person name="Boedeker C."/>
            <person name="Jeske O."/>
            <person name="Wiegand S."/>
            <person name="Reinhardt R."/>
            <person name="Schumann P."/>
            <person name="Rohde M."/>
            <person name="Spring S."/>
            <person name="Gloeckner F.O."/>
            <person name="Jogler C."/>
        </authorList>
    </citation>
    <scope>NUCLEOTIDE SEQUENCE [LARGE SCALE GENOMIC DNA]</scope>
    <source>
        <strain evidence="2 3">IG16b</strain>
    </source>
</reference>
<proteinExistence type="predicted"/>
<organism evidence="2 3">
    <name type="scientific">Lacunisphaera limnophila</name>
    <dbReference type="NCBI Taxonomy" id="1838286"/>
    <lineage>
        <taxon>Bacteria</taxon>
        <taxon>Pseudomonadati</taxon>
        <taxon>Verrucomicrobiota</taxon>
        <taxon>Opitutia</taxon>
        <taxon>Opitutales</taxon>
        <taxon>Opitutaceae</taxon>
        <taxon>Lacunisphaera</taxon>
    </lineage>
</organism>
<dbReference type="AlphaFoldDB" id="A0A1D8AYE4"/>